<evidence type="ECO:0000256" key="7">
    <source>
        <dbReference type="ARBA" id="ARBA00023136"/>
    </source>
</evidence>
<accession>A0A518ESX8</accession>
<evidence type="ECO:0000256" key="2">
    <source>
        <dbReference type="ARBA" id="ARBA00009765"/>
    </source>
</evidence>
<feature type="transmembrane region" description="Helical" evidence="8">
    <location>
        <begin position="291"/>
        <end position="312"/>
    </location>
</feature>
<keyword evidence="4 8" id="KW-1003">Cell membrane</keyword>
<dbReference type="GO" id="GO:0005886">
    <property type="term" value="C:plasma membrane"/>
    <property type="evidence" value="ECO:0007669"/>
    <property type="project" value="UniProtKB-SubCell"/>
</dbReference>
<comment type="function">
    <text evidence="8">Mediates influx of magnesium ions.</text>
</comment>
<evidence type="ECO:0000256" key="8">
    <source>
        <dbReference type="RuleBase" id="RU362010"/>
    </source>
</evidence>
<dbReference type="GO" id="GO:0000287">
    <property type="term" value="F:magnesium ion binding"/>
    <property type="evidence" value="ECO:0007669"/>
    <property type="project" value="TreeGrafter"/>
</dbReference>
<keyword evidence="8" id="KW-0406">Ion transport</keyword>
<dbReference type="AlphaFoldDB" id="A0A518ESX8"/>
<dbReference type="Gene3D" id="3.30.460.20">
    <property type="entry name" value="CorA soluble domain-like"/>
    <property type="match status" value="1"/>
</dbReference>
<dbReference type="FunFam" id="1.20.58.340:FF:000012">
    <property type="entry name" value="Magnesium transport protein CorA"/>
    <property type="match status" value="1"/>
</dbReference>
<dbReference type="SUPFAM" id="SSF143865">
    <property type="entry name" value="CorA soluble domain-like"/>
    <property type="match status" value="1"/>
</dbReference>
<evidence type="ECO:0000256" key="5">
    <source>
        <dbReference type="ARBA" id="ARBA00022692"/>
    </source>
</evidence>
<dbReference type="GO" id="GO:0015095">
    <property type="term" value="F:magnesium ion transmembrane transporter activity"/>
    <property type="evidence" value="ECO:0007669"/>
    <property type="project" value="UniProtKB-UniRule"/>
</dbReference>
<keyword evidence="7 8" id="KW-0472">Membrane</keyword>
<dbReference type="GO" id="GO:0050897">
    <property type="term" value="F:cobalt ion binding"/>
    <property type="evidence" value="ECO:0007669"/>
    <property type="project" value="TreeGrafter"/>
</dbReference>
<keyword evidence="8" id="KW-0460">Magnesium</keyword>
<keyword evidence="5 8" id="KW-0812">Transmembrane</keyword>
<proteinExistence type="inferred from homology"/>
<dbReference type="InterPro" id="IPR045861">
    <property type="entry name" value="CorA_cytoplasmic_dom"/>
</dbReference>
<dbReference type="NCBIfam" id="TIGR00383">
    <property type="entry name" value="corA"/>
    <property type="match status" value="1"/>
</dbReference>
<organism evidence="10 11">
    <name type="scientific">Saltatorellus ferox</name>
    <dbReference type="NCBI Taxonomy" id="2528018"/>
    <lineage>
        <taxon>Bacteria</taxon>
        <taxon>Pseudomonadati</taxon>
        <taxon>Planctomycetota</taxon>
        <taxon>Planctomycetia</taxon>
        <taxon>Planctomycetia incertae sedis</taxon>
        <taxon>Saltatorellus</taxon>
    </lineage>
</organism>
<dbReference type="PANTHER" id="PTHR46494">
    <property type="entry name" value="CORA FAMILY METAL ION TRANSPORTER (EUROFUNG)"/>
    <property type="match status" value="1"/>
</dbReference>
<name>A0A518ESX8_9BACT</name>
<dbReference type="InterPro" id="IPR004488">
    <property type="entry name" value="Mg/Co-transport_prot_CorA"/>
</dbReference>
<comment type="similarity">
    <text evidence="2 8">Belongs to the CorA metal ion transporter (MIT) (TC 1.A.35) family.</text>
</comment>
<keyword evidence="3 8" id="KW-0813">Transport</keyword>
<dbReference type="Gene3D" id="1.20.58.340">
    <property type="entry name" value="Magnesium transport protein CorA, transmembrane region"/>
    <property type="match status" value="2"/>
</dbReference>
<dbReference type="EMBL" id="CP036434">
    <property type="protein sequence ID" value="QDV07200.1"/>
    <property type="molecule type" value="Genomic_DNA"/>
</dbReference>
<evidence type="ECO:0000256" key="9">
    <source>
        <dbReference type="SAM" id="MobiDB-lite"/>
    </source>
</evidence>
<evidence type="ECO:0000313" key="11">
    <source>
        <dbReference type="Proteomes" id="UP000320390"/>
    </source>
</evidence>
<dbReference type="GO" id="GO:0015087">
    <property type="term" value="F:cobalt ion transmembrane transporter activity"/>
    <property type="evidence" value="ECO:0007669"/>
    <property type="project" value="UniProtKB-UniRule"/>
</dbReference>
<dbReference type="SUPFAM" id="SSF144083">
    <property type="entry name" value="Magnesium transport protein CorA, transmembrane region"/>
    <property type="match status" value="1"/>
</dbReference>
<evidence type="ECO:0000256" key="4">
    <source>
        <dbReference type="ARBA" id="ARBA00022475"/>
    </source>
</evidence>
<evidence type="ECO:0000256" key="3">
    <source>
        <dbReference type="ARBA" id="ARBA00022448"/>
    </source>
</evidence>
<dbReference type="CDD" id="cd12828">
    <property type="entry name" value="TmCorA-like_1"/>
    <property type="match status" value="1"/>
</dbReference>
<protein>
    <recommendedName>
        <fullName evidence="8">Magnesium transport protein CorA</fullName>
    </recommendedName>
</protein>
<keyword evidence="11" id="KW-1185">Reference proteome</keyword>
<dbReference type="InterPro" id="IPR002523">
    <property type="entry name" value="MgTranspt_CorA/ZnTranspt_ZntB"/>
</dbReference>
<dbReference type="Proteomes" id="UP000320390">
    <property type="component" value="Chromosome"/>
</dbReference>
<sequence length="369" mass="41114" precursor="true">MSLFRRTFTKRGAPPGEIQVEPGGIAPRASVMEFDLTDLREVSHADLAEVPIPTDASKITWVDIQGIGDGTAIRDLGLRFGIHPLAVSDMVHMGQRPKVDRYDSGILVVLRMVLVDERGVEGLVWEQVSVFLGPTWVLTVQETHEDVFDPLRQRIRGGRKQIRGSGSDYLAAMVIDAIVDGYFPVLEAYSDELEEFEDLILTDSEAEPLGDLYTTKRELAALRRAAWPLRDALQRLLRESSSPLSATSQLHLRDTLDHVMQVVDVTESFRELASSLVDVHLSMVGQRTNDVMRVLTVISAIFIPLTFLAGIYGMNFDTTKPGNLPELEWKYGYLFFWGVCLTVGIGLLVLFRRLGWLGGAPTMSAESNR</sequence>
<dbReference type="InterPro" id="IPR045863">
    <property type="entry name" value="CorA_TM1_TM2"/>
</dbReference>
<dbReference type="PANTHER" id="PTHR46494:SF1">
    <property type="entry name" value="CORA FAMILY METAL ION TRANSPORTER (EUROFUNG)"/>
    <property type="match status" value="1"/>
</dbReference>
<feature type="transmembrane region" description="Helical" evidence="8">
    <location>
        <begin position="332"/>
        <end position="351"/>
    </location>
</feature>
<keyword evidence="6 8" id="KW-1133">Transmembrane helix</keyword>
<evidence type="ECO:0000256" key="1">
    <source>
        <dbReference type="ARBA" id="ARBA00004651"/>
    </source>
</evidence>
<feature type="region of interest" description="Disordered" evidence="9">
    <location>
        <begin position="1"/>
        <end position="22"/>
    </location>
</feature>
<reference evidence="10 11" key="1">
    <citation type="submission" date="2019-02" db="EMBL/GenBank/DDBJ databases">
        <title>Deep-cultivation of Planctomycetes and their phenomic and genomic characterization uncovers novel biology.</title>
        <authorList>
            <person name="Wiegand S."/>
            <person name="Jogler M."/>
            <person name="Boedeker C."/>
            <person name="Pinto D."/>
            <person name="Vollmers J."/>
            <person name="Rivas-Marin E."/>
            <person name="Kohn T."/>
            <person name="Peeters S.H."/>
            <person name="Heuer A."/>
            <person name="Rast P."/>
            <person name="Oberbeckmann S."/>
            <person name="Bunk B."/>
            <person name="Jeske O."/>
            <person name="Meyerdierks A."/>
            <person name="Storesund J.E."/>
            <person name="Kallscheuer N."/>
            <person name="Luecker S."/>
            <person name="Lage O.M."/>
            <person name="Pohl T."/>
            <person name="Merkel B.J."/>
            <person name="Hornburger P."/>
            <person name="Mueller R.-W."/>
            <person name="Bruemmer F."/>
            <person name="Labrenz M."/>
            <person name="Spormann A.M."/>
            <person name="Op den Camp H."/>
            <person name="Overmann J."/>
            <person name="Amann R."/>
            <person name="Jetten M.S.M."/>
            <person name="Mascher T."/>
            <person name="Medema M.H."/>
            <person name="Devos D.P."/>
            <person name="Kaster A.-K."/>
            <person name="Ovreas L."/>
            <person name="Rohde M."/>
            <person name="Galperin M.Y."/>
            <person name="Jogler C."/>
        </authorList>
    </citation>
    <scope>NUCLEOTIDE SEQUENCE [LARGE SCALE GENOMIC DNA]</scope>
    <source>
        <strain evidence="10 11">Poly30</strain>
    </source>
</reference>
<dbReference type="Pfam" id="PF01544">
    <property type="entry name" value="CorA"/>
    <property type="match status" value="1"/>
</dbReference>
<dbReference type="RefSeq" id="WP_145198053.1">
    <property type="nucleotide sequence ID" value="NZ_CP036434.1"/>
</dbReference>
<evidence type="ECO:0000313" key="10">
    <source>
        <dbReference type="EMBL" id="QDV07200.1"/>
    </source>
</evidence>
<gene>
    <name evidence="8 10" type="primary">corA</name>
    <name evidence="10" type="ORF">Poly30_27190</name>
</gene>
<dbReference type="OrthoDB" id="9803416at2"/>
<evidence type="ECO:0000256" key="6">
    <source>
        <dbReference type="ARBA" id="ARBA00022989"/>
    </source>
</evidence>
<comment type="subcellular location">
    <subcellularLocation>
        <location evidence="1">Cell membrane</location>
        <topology evidence="1">Multi-pass membrane protein</topology>
    </subcellularLocation>
    <subcellularLocation>
        <location evidence="8">Membrane</location>
        <topology evidence="8">Multi-pass membrane protein</topology>
    </subcellularLocation>
</comment>